<comment type="caution">
    <text evidence="1">The sequence shown here is derived from an EMBL/GenBank/DDBJ whole genome shotgun (WGS) entry which is preliminary data.</text>
</comment>
<proteinExistence type="predicted"/>
<evidence type="ECO:0008006" key="3">
    <source>
        <dbReference type="Google" id="ProtNLM"/>
    </source>
</evidence>
<evidence type="ECO:0000313" key="2">
    <source>
        <dbReference type="Proteomes" id="UP001231518"/>
    </source>
</evidence>
<name>A0AAD7YTK2_MYTSE</name>
<gene>
    <name evidence="1" type="ORF">PYW07_001048</name>
</gene>
<protein>
    <recommendedName>
        <fullName evidence="3">GTP cyclohydrolase 1 feedback regulatory protein</fullName>
    </recommendedName>
</protein>
<accession>A0AAD7YTK2</accession>
<sequence length="103" mass="10974">MDTTGSQTLSPCNLASIPLTEEDSVVYIAIKGSLHANDCSVFGLGDEEKRALSKKFPGSGVVVNGISIKSNVLDTLNTLSQLGYKIVSSTGETEITWTLQRII</sequence>
<evidence type="ECO:0000313" key="1">
    <source>
        <dbReference type="EMBL" id="KAJ8726350.1"/>
    </source>
</evidence>
<dbReference type="Proteomes" id="UP001231518">
    <property type="component" value="Chromosome 10"/>
</dbReference>
<keyword evidence="2" id="KW-1185">Reference proteome</keyword>
<dbReference type="AlphaFoldDB" id="A0AAD7YTK2"/>
<reference evidence="1" key="1">
    <citation type="submission" date="2023-03" db="EMBL/GenBank/DDBJ databases">
        <title>Chromosome-level genomes of two armyworms, Mythimna separata and Mythimna loreyi, provide insights into the biosynthesis and reception of sex pheromones.</title>
        <authorList>
            <person name="Zhao H."/>
        </authorList>
    </citation>
    <scope>NUCLEOTIDE SEQUENCE</scope>
    <source>
        <strain evidence="1">BeijingLab</strain>
        <tissue evidence="1">Pupa</tissue>
    </source>
</reference>
<dbReference type="EMBL" id="JARGEI010000009">
    <property type="protein sequence ID" value="KAJ8726350.1"/>
    <property type="molecule type" value="Genomic_DNA"/>
</dbReference>
<organism evidence="1 2">
    <name type="scientific">Mythimna separata</name>
    <name type="common">Oriental armyworm</name>
    <name type="synonym">Pseudaletia separata</name>
    <dbReference type="NCBI Taxonomy" id="271217"/>
    <lineage>
        <taxon>Eukaryota</taxon>
        <taxon>Metazoa</taxon>
        <taxon>Ecdysozoa</taxon>
        <taxon>Arthropoda</taxon>
        <taxon>Hexapoda</taxon>
        <taxon>Insecta</taxon>
        <taxon>Pterygota</taxon>
        <taxon>Neoptera</taxon>
        <taxon>Endopterygota</taxon>
        <taxon>Lepidoptera</taxon>
        <taxon>Glossata</taxon>
        <taxon>Ditrysia</taxon>
        <taxon>Noctuoidea</taxon>
        <taxon>Noctuidae</taxon>
        <taxon>Noctuinae</taxon>
        <taxon>Hadenini</taxon>
        <taxon>Mythimna</taxon>
    </lineage>
</organism>